<evidence type="ECO:0000256" key="3">
    <source>
        <dbReference type="ARBA" id="ARBA00023163"/>
    </source>
</evidence>
<evidence type="ECO:0000256" key="2">
    <source>
        <dbReference type="ARBA" id="ARBA00023125"/>
    </source>
</evidence>
<keyword evidence="2" id="KW-0238">DNA-binding</keyword>
<dbReference type="PROSITE" id="PS00894">
    <property type="entry name" value="HTH_DEOR_1"/>
    <property type="match status" value="1"/>
</dbReference>
<dbReference type="InterPro" id="IPR018356">
    <property type="entry name" value="Tscrpt_reg_HTH_DeoR_CS"/>
</dbReference>
<dbReference type="EMBL" id="JAFBDZ010000007">
    <property type="protein sequence ID" value="MBM7588122.1"/>
    <property type="molecule type" value="Genomic_DNA"/>
</dbReference>
<feature type="domain" description="HTH deoR-type" evidence="4">
    <location>
        <begin position="3"/>
        <end position="58"/>
    </location>
</feature>
<dbReference type="Pfam" id="PF08220">
    <property type="entry name" value="HTH_DeoR"/>
    <property type="match status" value="1"/>
</dbReference>
<keyword evidence="1" id="KW-0805">Transcription regulation</keyword>
<reference evidence="5 6" key="1">
    <citation type="submission" date="2021-01" db="EMBL/GenBank/DDBJ databases">
        <title>Genomic Encyclopedia of Type Strains, Phase IV (KMG-IV): sequencing the most valuable type-strain genomes for metagenomic binning, comparative biology and taxonomic classification.</title>
        <authorList>
            <person name="Goeker M."/>
        </authorList>
    </citation>
    <scope>NUCLEOTIDE SEQUENCE [LARGE SCALE GENOMIC DNA]</scope>
    <source>
        <strain evidence="5 6">DSM 24834</strain>
    </source>
</reference>
<dbReference type="InterPro" id="IPR036388">
    <property type="entry name" value="WH-like_DNA-bd_sf"/>
</dbReference>
<dbReference type="SUPFAM" id="SSF46785">
    <property type="entry name" value="Winged helix' DNA-binding domain"/>
    <property type="match status" value="1"/>
</dbReference>
<dbReference type="PANTHER" id="PTHR30363:SF51">
    <property type="entry name" value="HTH-TYPE TRANSCRIPTIONAL REPRESSOR GLCR"/>
    <property type="match status" value="1"/>
</dbReference>
<dbReference type="Proteomes" id="UP001646157">
    <property type="component" value="Unassembled WGS sequence"/>
</dbReference>
<dbReference type="InterPro" id="IPR050313">
    <property type="entry name" value="Carb_Metab_HTH_regulators"/>
</dbReference>
<comment type="caution">
    <text evidence="5">The sequence shown here is derived from an EMBL/GenBank/DDBJ whole genome shotgun (WGS) entry which is preliminary data.</text>
</comment>
<dbReference type="SMART" id="SM01134">
    <property type="entry name" value="DeoRC"/>
    <property type="match status" value="1"/>
</dbReference>
<dbReference type="Gene3D" id="3.40.50.1360">
    <property type="match status" value="1"/>
</dbReference>
<evidence type="ECO:0000259" key="4">
    <source>
        <dbReference type="PROSITE" id="PS51000"/>
    </source>
</evidence>
<dbReference type="InterPro" id="IPR014036">
    <property type="entry name" value="DeoR-like_C"/>
</dbReference>
<evidence type="ECO:0000313" key="5">
    <source>
        <dbReference type="EMBL" id="MBM7588122.1"/>
    </source>
</evidence>
<sequence>MLQDERLEAIVQYLNEHERIDIETICDLNHVSKDTARRDLIKLEEGRKVIRIRGGAKRPLLSNEVYNYDQRMNMASKAKSKIGKFAATLINDGDHLILDASTTVQHLAKHLTSRNHNIVTHSINIANVLCQREDIAINLLGGTLSHKHQAIYGSRAIRNVQDFMVNKCVIGTCGISSEGLSTSIEEEGLLIHEIIKRSEKVIVLADSTKFNKTFFQKACDLEAIDIVVTDKEVPKNVDEVLSHHGIEVIVVPEEES</sequence>
<dbReference type="PROSITE" id="PS51000">
    <property type="entry name" value="HTH_DEOR_2"/>
    <property type="match status" value="1"/>
</dbReference>
<dbReference type="InterPro" id="IPR037171">
    <property type="entry name" value="NagB/RpiA_transferase-like"/>
</dbReference>
<dbReference type="SUPFAM" id="SSF100950">
    <property type="entry name" value="NagB/RpiA/CoA transferase-like"/>
    <property type="match status" value="1"/>
</dbReference>
<dbReference type="RefSeq" id="WP_205175559.1">
    <property type="nucleotide sequence ID" value="NZ_JAFBDZ010000007.1"/>
</dbReference>
<protein>
    <submittedName>
        <fullName evidence="5">DeoR/GlpR family transcriptional regulator of sugar metabolism</fullName>
    </submittedName>
</protein>
<evidence type="ECO:0000256" key="1">
    <source>
        <dbReference type="ARBA" id="ARBA00023015"/>
    </source>
</evidence>
<evidence type="ECO:0000313" key="6">
    <source>
        <dbReference type="Proteomes" id="UP001646157"/>
    </source>
</evidence>
<keyword evidence="6" id="KW-1185">Reference proteome</keyword>
<organism evidence="5 6">
    <name type="scientific">Rossellomorea pakistanensis</name>
    <dbReference type="NCBI Taxonomy" id="992288"/>
    <lineage>
        <taxon>Bacteria</taxon>
        <taxon>Bacillati</taxon>
        <taxon>Bacillota</taxon>
        <taxon>Bacilli</taxon>
        <taxon>Bacillales</taxon>
        <taxon>Bacillaceae</taxon>
        <taxon>Rossellomorea</taxon>
    </lineage>
</organism>
<dbReference type="PANTHER" id="PTHR30363">
    <property type="entry name" value="HTH-TYPE TRANSCRIPTIONAL REGULATOR SRLR-RELATED"/>
    <property type="match status" value="1"/>
</dbReference>
<keyword evidence="3" id="KW-0804">Transcription</keyword>
<dbReference type="InterPro" id="IPR001034">
    <property type="entry name" value="DeoR_HTH"/>
</dbReference>
<dbReference type="InterPro" id="IPR036390">
    <property type="entry name" value="WH_DNA-bd_sf"/>
</dbReference>
<accession>A0ABS2NJS6</accession>
<name>A0ABS2NJS6_9BACI</name>
<dbReference type="SMART" id="SM00420">
    <property type="entry name" value="HTH_DEOR"/>
    <property type="match status" value="1"/>
</dbReference>
<dbReference type="Pfam" id="PF00455">
    <property type="entry name" value="DeoRC"/>
    <property type="match status" value="1"/>
</dbReference>
<dbReference type="Gene3D" id="1.10.10.10">
    <property type="entry name" value="Winged helix-like DNA-binding domain superfamily/Winged helix DNA-binding domain"/>
    <property type="match status" value="1"/>
</dbReference>
<gene>
    <name evidence="5" type="ORF">JOC86_004697</name>
</gene>
<proteinExistence type="predicted"/>